<evidence type="ECO:0000313" key="3">
    <source>
        <dbReference type="Proteomes" id="UP000597762"/>
    </source>
</evidence>
<dbReference type="EMBL" id="CAHIKZ030001251">
    <property type="protein sequence ID" value="CAE1257794.1"/>
    <property type="molecule type" value="Genomic_DNA"/>
</dbReference>
<keyword evidence="1" id="KW-0472">Membrane</keyword>
<dbReference type="Proteomes" id="UP000597762">
    <property type="component" value="Unassembled WGS sequence"/>
</dbReference>
<accession>A0A812C6D2</accession>
<dbReference type="AlphaFoldDB" id="A0A812C6D2"/>
<keyword evidence="1" id="KW-1133">Transmembrane helix</keyword>
<reference evidence="2" key="1">
    <citation type="submission" date="2021-01" db="EMBL/GenBank/DDBJ databases">
        <authorList>
            <person name="Li R."/>
            <person name="Bekaert M."/>
        </authorList>
    </citation>
    <scope>NUCLEOTIDE SEQUENCE</scope>
    <source>
        <strain evidence="2">Farmed</strain>
    </source>
</reference>
<keyword evidence="3" id="KW-1185">Reference proteome</keyword>
<proteinExistence type="predicted"/>
<keyword evidence="1" id="KW-0812">Transmembrane</keyword>
<evidence type="ECO:0000313" key="2">
    <source>
        <dbReference type="EMBL" id="CAE1257794.1"/>
    </source>
</evidence>
<protein>
    <submittedName>
        <fullName evidence="2">Uncharacterized protein</fullName>
    </submittedName>
</protein>
<evidence type="ECO:0000256" key="1">
    <source>
        <dbReference type="SAM" id="Phobius"/>
    </source>
</evidence>
<feature type="transmembrane region" description="Helical" evidence="1">
    <location>
        <begin position="49"/>
        <end position="80"/>
    </location>
</feature>
<gene>
    <name evidence="2" type="ORF">SPHA_30946</name>
</gene>
<name>A0A812C6D2_ACAPH</name>
<feature type="transmembrane region" description="Helical" evidence="1">
    <location>
        <begin position="12"/>
        <end position="37"/>
    </location>
</feature>
<feature type="transmembrane region" description="Helical" evidence="1">
    <location>
        <begin position="92"/>
        <end position="114"/>
    </location>
</feature>
<comment type="caution">
    <text evidence="2">The sequence shown here is derived from an EMBL/GenBank/DDBJ whole genome shotgun (WGS) entry which is preliminary data.</text>
</comment>
<organism evidence="2 3">
    <name type="scientific">Acanthosepion pharaonis</name>
    <name type="common">Pharaoh cuttlefish</name>
    <name type="synonym">Sepia pharaonis</name>
    <dbReference type="NCBI Taxonomy" id="158019"/>
    <lineage>
        <taxon>Eukaryota</taxon>
        <taxon>Metazoa</taxon>
        <taxon>Spiralia</taxon>
        <taxon>Lophotrochozoa</taxon>
        <taxon>Mollusca</taxon>
        <taxon>Cephalopoda</taxon>
        <taxon>Coleoidea</taxon>
        <taxon>Decapodiformes</taxon>
        <taxon>Sepiida</taxon>
        <taxon>Sepiina</taxon>
        <taxon>Sepiidae</taxon>
        <taxon>Acanthosepion</taxon>
    </lineage>
</organism>
<sequence length="245" mass="27552">MLLQEPSLSFSLYLFLFYTFPSLFFSFFHISFILPVLPLLFPSISNSHLFSLFFSLFVAFCSHVLSPSTLPPIVFSFFFPRSPSLSFFSSRSYFPAISTSTLSFYLYSHPFLLFHVSPCHLPSHSFPVSLSNPAAAAAVAHVLSPSLLPHFFLFLCCTFPPHCLFSFLLSTLAQTFLQSLPTLFPSLSNSHHFHFLFLSLYLSLSPSLSLSVFLLSLKRISYLSVLPSLSFFLVSFYNPAAALTL</sequence>
<feature type="transmembrane region" description="Helical" evidence="1">
    <location>
        <begin position="193"/>
        <end position="215"/>
    </location>
</feature>
<feature type="transmembrane region" description="Helical" evidence="1">
    <location>
        <begin position="222"/>
        <end position="240"/>
    </location>
</feature>